<accession>A0A1I1Q2D4</accession>
<dbReference type="Gene3D" id="3.40.1690.10">
    <property type="entry name" value="secretion proteins EscU"/>
    <property type="match status" value="1"/>
</dbReference>
<evidence type="ECO:0000256" key="9">
    <source>
        <dbReference type="ARBA" id="ARBA00022989"/>
    </source>
</evidence>
<feature type="transmembrane region" description="Helical" evidence="13">
    <location>
        <begin position="97"/>
        <end position="123"/>
    </location>
</feature>
<evidence type="ECO:0000256" key="5">
    <source>
        <dbReference type="ARBA" id="ARBA00022475"/>
    </source>
</evidence>
<dbReference type="InterPro" id="IPR006135">
    <property type="entry name" value="T3SS_substrate_exporter"/>
</dbReference>
<evidence type="ECO:0000256" key="10">
    <source>
        <dbReference type="ARBA" id="ARBA00023136"/>
    </source>
</evidence>
<dbReference type="NCBIfam" id="TIGR00328">
    <property type="entry name" value="flhB"/>
    <property type="match status" value="1"/>
</dbReference>
<keyword evidence="15" id="KW-0969">Cilium</keyword>
<evidence type="ECO:0000256" key="6">
    <source>
        <dbReference type="ARBA" id="ARBA00022692"/>
    </source>
</evidence>
<dbReference type="OrthoDB" id="9807950at2"/>
<dbReference type="PANTHER" id="PTHR30531">
    <property type="entry name" value="FLAGELLAR BIOSYNTHETIC PROTEIN FLHB"/>
    <property type="match status" value="1"/>
</dbReference>
<evidence type="ECO:0000256" key="7">
    <source>
        <dbReference type="ARBA" id="ARBA00022795"/>
    </source>
</evidence>
<evidence type="ECO:0000256" key="4">
    <source>
        <dbReference type="ARBA" id="ARBA00022448"/>
    </source>
</evidence>
<dbReference type="GO" id="GO:0044780">
    <property type="term" value="P:bacterial-type flagellum assembly"/>
    <property type="evidence" value="ECO:0007669"/>
    <property type="project" value="InterPro"/>
</dbReference>
<keyword evidence="15" id="KW-0282">Flagellum</keyword>
<dbReference type="EMBL" id="FOLX01000002">
    <property type="protein sequence ID" value="SFD16321.1"/>
    <property type="molecule type" value="Genomic_DNA"/>
</dbReference>
<keyword evidence="8 13" id="KW-0653">Protein transport</keyword>
<dbReference type="Pfam" id="PF01312">
    <property type="entry name" value="Bac_export_2"/>
    <property type="match status" value="1"/>
</dbReference>
<dbReference type="STRING" id="517719.SAMN05421762_3468"/>
<name>A0A1I1Q2D4_9RHOB</name>
<feature type="transmembrane region" description="Helical" evidence="13">
    <location>
        <begin position="158"/>
        <end position="177"/>
    </location>
</feature>
<dbReference type="InterPro" id="IPR006136">
    <property type="entry name" value="FlhB"/>
</dbReference>
<proteinExistence type="inferred from homology"/>
<dbReference type="PRINTS" id="PR00950">
    <property type="entry name" value="TYPE3IMSPROT"/>
</dbReference>
<protein>
    <recommendedName>
        <fullName evidence="3 13">Flagellar biosynthetic protein FlhB</fullName>
    </recommendedName>
</protein>
<keyword evidence="6 13" id="KW-0812">Transmembrane</keyword>
<evidence type="ECO:0000256" key="13">
    <source>
        <dbReference type="RuleBase" id="RU364091"/>
    </source>
</evidence>
<evidence type="ECO:0000256" key="14">
    <source>
        <dbReference type="SAM" id="MobiDB-lite"/>
    </source>
</evidence>
<keyword evidence="4 13" id="KW-0813">Transport</keyword>
<dbReference type="GO" id="GO:0009306">
    <property type="term" value="P:protein secretion"/>
    <property type="evidence" value="ECO:0007669"/>
    <property type="project" value="InterPro"/>
</dbReference>
<dbReference type="AlphaFoldDB" id="A0A1I1Q2D4"/>
<keyword evidence="7 13" id="KW-1005">Bacterial flagellum biogenesis</keyword>
<feature type="transmembrane region" description="Helical" evidence="13">
    <location>
        <begin position="33"/>
        <end position="53"/>
    </location>
</feature>
<sequence length="375" mass="41698">MAEEDKQNKTEAPTPRKLRQAREKGDVPSSKEVGNMMSVMSLFLVAIFFLPQLGPMLVGSLRRVFENAGQVVIGEDRQGIRDLSQVTMELSGSLATVLAPVAFTMVFAAIVAVLIQGEVVVAVDRITPKLSKVNPIEGFKKIFSLDAMVEFLKSVAKVLVVGGISIYIAQVAVRGIWQAQGVSPEAILPYIGRYASILLIIITILLTVLAAADVMWKRFQWMKKLRMSIQDIKDEHKEMEGDPLIRAKRAEQRRRRAQQRITTAVPTATVVLTNPTHFAVALRYDNGTDQAPICVAKGADLMAAQIRKVARDNDVPLVENRPLARALHDVAEIDEEIPFEHWQAVAEIIGYVLDLQANIQRMPPEGSTLRWWDDE</sequence>
<keyword evidence="9 13" id="KW-1133">Transmembrane helix</keyword>
<comment type="similarity">
    <text evidence="2 13">Belongs to the type III secretion exporter family.</text>
</comment>
<keyword evidence="5 13" id="KW-1003">Cell membrane</keyword>
<evidence type="ECO:0000256" key="11">
    <source>
        <dbReference type="ARBA" id="ARBA00023225"/>
    </source>
</evidence>
<dbReference type="SUPFAM" id="SSF160544">
    <property type="entry name" value="EscU C-terminal domain-like"/>
    <property type="match status" value="1"/>
</dbReference>
<keyword evidence="11 13" id="KW-1006">Bacterial flagellum protein export</keyword>
<reference evidence="15 16" key="1">
    <citation type="submission" date="2016-10" db="EMBL/GenBank/DDBJ databases">
        <authorList>
            <person name="de Groot N.N."/>
        </authorList>
    </citation>
    <scope>NUCLEOTIDE SEQUENCE [LARGE SCALE GENOMIC DNA]</scope>
    <source>
        <strain evidence="15 16">DSM 29619</strain>
    </source>
</reference>
<evidence type="ECO:0000256" key="12">
    <source>
        <dbReference type="ARBA" id="ARBA00025078"/>
    </source>
</evidence>
<dbReference type="Gene3D" id="6.10.250.2080">
    <property type="match status" value="1"/>
</dbReference>
<comment type="function">
    <text evidence="12 13">Required for formation of the rod structure in the basal body of the flagellar apparatus. Together with FliI and FliH, may constitute the export apparatus of flagellin.</text>
</comment>
<evidence type="ECO:0000256" key="1">
    <source>
        <dbReference type="ARBA" id="ARBA00004651"/>
    </source>
</evidence>
<keyword evidence="10 13" id="KW-0472">Membrane</keyword>
<evidence type="ECO:0000256" key="8">
    <source>
        <dbReference type="ARBA" id="ARBA00022927"/>
    </source>
</evidence>
<feature type="transmembrane region" description="Helical" evidence="13">
    <location>
        <begin position="197"/>
        <end position="216"/>
    </location>
</feature>
<dbReference type="InterPro" id="IPR029025">
    <property type="entry name" value="T3SS_substrate_exporter_C"/>
</dbReference>
<dbReference type="Proteomes" id="UP000231644">
    <property type="component" value="Unassembled WGS sequence"/>
</dbReference>
<keyword evidence="16" id="KW-1185">Reference proteome</keyword>
<evidence type="ECO:0000313" key="16">
    <source>
        <dbReference type="Proteomes" id="UP000231644"/>
    </source>
</evidence>
<dbReference type="GO" id="GO:0005886">
    <property type="term" value="C:plasma membrane"/>
    <property type="evidence" value="ECO:0007669"/>
    <property type="project" value="UniProtKB-SubCell"/>
</dbReference>
<organism evidence="15 16">
    <name type="scientific">Pseudooceanicola nitratireducens</name>
    <dbReference type="NCBI Taxonomy" id="517719"/>
    <lineage>
        <taxon>Bacteria</taxon>
        <taxon>Pseudomonadati</taxon>
        <taxon>Pseudomonadota</taxon>
        <taxon>Alphaproteobacteria</taxon>
        <taxon>Rhodobacterales</taxon>
        <taxon>Paracoccaceae</taxon>
        <taxon>Pseudooceanicola</taxon>
    </lineage>
</organism>
<evidence type="ECO:0000256" key="2">
    <source>
        <dbReference type="ARBA" id="ARBA00010690"/>
    </source>
</evidence>
<evidence type="ECO:0000313" key="15">
    <source>
        <dbReference type="EMBL" id="SFD16321.1"/>
    </source>
</evidence>
<feature type="region of interest" description="Disordered" evidence="14">
    <location>
        <begin position="1"/>
        <end position="30"/>
    </location>
</feature>
<dbReference type="RefSeq" id="WP_093454815.1">
    <property type="nucleotide sequence ID" value="NZ_FNZG01000005.1"/>
</dbReference>
<comment type="subcellular location">
    <subcellularLocation>
        <location evidence="1">Cell membrane</location>
        <topology evidence="1">Multi-pass membrane protein</topology>
    </subcellularLocation>
</comment>
<gene>
    <name evidence="13" type="primary">flhB</name>
    <name evidence="15" type="ORF">SAMN05421762_3468</name>
</gene>
<evidence type="ECO:0000256" key="3">
    <source>
        <dbReference type="ARBA" id="ARBA00021622"/>
    </source>
</evidence>
<dbReference type="PANTHER" id="PTHR30531:SF12">
    <property type="entry name" value="FLAGELLAR BIOSYNTHETIC PROTEIN FLHB"/>
    <property type="match status" value="1"/>
</dbReference>
<keyword evidence="15" id="KW-0966">Cell projection</keyword>